<proteinExistence type="predicted"/>
<evidence type="ECO:0000313" key="3">
    <source>
        <dbReference type="EMBL" id="KAF2675357.1"/>
    </source>
</evidence>
<sequence length="144" mass="15492">MKASSIVVLSILGQAIAAPALVDRRLNAALVDNLRAMGLTEKAILVSLNAEHPTPSLPFRVIDEEDDVSPQADFFINGSASARNHRDQGIWAALLRVMGFGDELDGYEGMKLSTDHQNGDSDGVKPAKDYRQRLKSGEDDDGSG</sequence>
<keyword evidence="2" id="KW-0732">Signal</keyword>
<reference evidence="3" key="1">
    <citation type="journal article" date="2020" name="Stud. Mycol.">
        <title>101 Dothideomycetes genomes: a test case for predicting lifestyles and emergence of pathogens.</title>
        <authorList>
            <person name="Haridas S."/>
            <person name="Albert R."/>
            <person name="Binder M."/>
            <person name="Bloem J."/>
            <person name="Labutti K."/>
            <person name="Salamov A."/>
            <person name="Andreopoulos B."/>
            <person name="Baker S."/>
            <person name="Barry K."/>
            <person name="Bills G."/>
            <person name="Bluhm B."/>
            <person name="Cannon C."/>
            <person name="Castanera R."/>
            <person name="Culley D."/>
            <person name="Daum C."/>
            <person name="Ezra D."/>
            <person name="Gonzalez J."/>
            <person name="Henrissat B."/>
            <person name="Kuo A."/>
            <person name="Liang C."/>
            <person name="Lipzen A."/>
            <person name="Lutzoni F."/>
            <person name="Magnuson J."/>
            <person name="Mondo S."/>
            <person name="Nolan M."/>
            <person name="Ohm R."/>
            <person name="Pangilinan J."/>
            <person name="Park H.-J."/>
            <person name="Ramirez L."/>
            <person name="Alfaro M."/>
            <person name="Sun H."/>
            <person name="Tritt A."/>
            <person name="Yoshinaga Y."/>
            <person name="Zwiers L.-H."/>
            <person name="Turgeon B."/>
            <person name="Goodwin S."/>
            <person name="Spatafora J."/>
            <person name="Crous P."/>
            <person name="Grigoriev I."/>
        </authorList>
    </citation>
    <scope>NUCLEOTIDE SEQUENCE</scope>
    <source>
        <strain evidence="3">CBS 115976</strain>
    </source>
</reference>
<feature type="signal peptide" evidence="2">
    <location>
        <begin position="1"/>
        <end position="17"/>
    </location>
</feature>
<evidence type="ECO:0000256" key="2">
    <source>
        <dbReference type="SAM" id="SignalP"/>
    </source>
</evidence>
<gene>
    <name evidence="3" type="ORF">BT63DRAFT_409451</name>
</gene>
<feature type="chain" id="PRO_5025602774" evidence="2">
    <location>
        <begin position="18"/>
        <end position="144"/>
    </location>
</feature>
<accession>A0A6A6UVB8</accession>
<dbReference type="EMBL" id="MU004230">
    <property type="protein sequence ID" value="KAF2675357.1"/>
    <property type="molecule type" value="Genomic_DNA"/>
</dbReference>
<feature type="compositionally biased region" description="Basic and acidic residues" evidence="1">
    <location>
        <begin position="113"/>
        <end position="137"/>
    </location>
</feature>
<dbReference type="Proteomes" id="UP000799302">
    <property type="component" value="Unassembled WGS sequence"/>
</dbReference>
<organism evidence="3 4">
    <name type="scientific">Microthyrium microscopicum</name>
    <dbReference type="NCBI Taxonomy" id="703497"/>
    <lineage>
        <taxon>Eukaryota</taxon>
        <taxon>Fungi</taxon>
        <taxon>Dikarya</taxon>
        <taxon>Ascomycota</taxon>
        <taxon>Pezizomycotina</taxon>
        <taxon>Dothideomycetes</taxon>
        <taxon>Dothideomycetes incertae sedis</taxon>
        <taxon>Microthyriales</taxon>
        <taxon>Microthyriaceae</taxon>
        <taxon>Microthyrium</taxon>
    </lineage>
</organism>
<feature type="region of interest" description="Disordered" evidence="1">
    <location>
        <begin position="113"/>
        <end position="144"/>
    </location>
</feature>
<dbReference type="AlphaFoldDB" id="A0A6A6UVB8"/>
<keyword evidence="4" id="KW-1185">Reference proteome</keyword>
<protein>
    <submittedName>
        <fullName evidence="3">Uncharacterized protein</fullName>
    </submittedName>
</protein>
<evidence type="ECO:0000313" key="4">
    <source>
        <dbReference type="Proteomes" id="UP000799302"/>
    </source>
</evidence>
<evidence type="ECO:0000256" key="1">
    <source>
        <dbReference type="SAM" id="MobiDB-lite"/>
    </source>
</evidence>
<name>A0A6A6UVB8_9PEZI</name>